<dbReference type="KEGG" id="csn:Cyast_2774"/>
<sequence>MSPKLLAKNKSNNKELTLEQHLQDTETACLAIFRGRILNNWCRFFKVTDKNVFLLLLRIACLFHDIGKANPEFIQLVLGGKKFKQTFRHEWISAFILHCPNVKEWFRQSNLDLDLEIITASVLGHHLQATPKQQHKIDAFGKPRNMVKELPLYLDHPQVTNTLEKIATLANLKGLPTLPQKWIDGSAFWDNIYSDIQDTAEDFEYEISKDAQRQSLLLAVKAGLIASDSVASGIYRTQTSSAIEKWVNQTLHTYPITVEEIEEKILQPRYRQIEKDTGKSFELKDFQKEAINLNSRLLLLSACGSGKTIFAYNWAKGVTDSYKIGRVIFLYPTRGTATEGFKDYVSWAPETEASLLTGTANYELRGMTENPTESTKGKDFTTQERLYALGFWQKRFFSATVDQFLSFLTHNYGAICLLPILADSVLIIDEIHSFSRSMFDNFVSFLQHFDIPVLCMTATLPTSRHEELTRILDKHKSGLKVYPSPNNRSQLEDLEQAETLPRYQISQSNFDEAKQKTIIAYQEEKRILWVVNTVDRCREISTQLGEILETDILTYHSRFRLKDRKKRHEETVNAFKQTEKAVIAVTTQVCEMSLDLDAQVLITELAPISALVQRFGRSNRHGKFAHSEILIYEPSQPLPYTKEELEISRQFLHDIVSPLPVSQRLLADKLQEYSLRERFSDGSSHFITGGYWATTQPFRESDDYSFSGILDKDINEYLQLMEDKNPDAESLILPISRKYIIEDFHRPAKLPKYLQIASHENYCEKRGLG</sequence>
<keyword evidence="7" id="KW-0347">Helicase</keyword>
<keyword evidence="6" id="KW-0378">Hydrolase</keyword>
<dbReference type="InterPro" id="IPR054712">
    <property type="entry name" value="Cas3-like_dom"/>
</dbReference>
<keyword evidence="8" id="KW-0067">ATP-binding</keyword>
<gene>
    <name evidence="13" type="ordered locus">Cyast_2774</name>
</gene>
<comment type="similarity">
    <text evidence="10">Belongs to the DEAD box helicase family.</text>
</comment>
<dbReference type="NCBIfam" id="TIGR01587">
    <property type="entry name" value="cas3_core"/>
    <property type="match status" value="1"/>
</dbReference>
<dbReference type="PANTHER" id="PTHR47959:SF16">
    <property type="entry name" value="CRISPR-ASSOCIATED NUCLEASE_HELICASE CAS3-RELATED"/>
    <property type="match status" value="1"/>
</dbReference>
<dbReference type="eggNOG" id="COG1203">
    <property type="taxonomic scope" value="Bacteria"/>
</dbReference>
<dbReference type="Gene3D" id="1.10.3210.30">
    <property type="match status" value="1"/>
</dbReference>
<keyword evidence="3" id="KW-0540">Nuclease</keyword>
<dbReference type="Gene3D" id="3.40.50.300">
    <property type="entry name" value="P-loop containing nucleotide triphosphate hydrolases"/>
    <property type="match status" value="2"/>
</dbReference>
<dbReference type="GO" id="GO:0003677">
    <property type="term" value="F:DNA binding"/>
    <property type="evidence" value="ECO:0007669"/>
    <property type="project" value="InterPro"/>
</dbReference>
<dbReference type="GO" id="GO:0005524">
    <property type="term" value="F:ATP binding"/>
    <property type="evidence" value="ECO:0007669"/>
    <property type="project" value="UniProtKB-KW"/>
</dbReference>
<feature type="domain" description="Helicase ATP-binding" evidence="11">
    <location>
        <begin position="288"/>
        <end position="478"/>
    </location>
</feature>
<evidence type="ECO:0000256" key="8">
    <source>
        <dbReference type="ARBA" id="ARBA00022840"/>
    </source>
</evidence>
<dbReference type="GO" id="GO:0005829">
    <property type="term" value="C:cytosol"/>
    <property type="evidence" value="ECO:0007669"/>
    <property type="project" value="TreeGrafter"/>
</dbReference>
<keyword evidence="14" id="KW-1185">Reference proteome</keyword>
<accession>K9YP55</accession>
<reference evidence="14" key="1">
    <citation type="journal article" date="2013" name="Proc. Natl. Acad. Sci. U.S.A.">
        <title>Improving the coverage of the cyanobacterial phylum using diversity-driven genome sequencing.</title>
        <authorList>
            <person name="Shih P.M."/>
            <person name="Wu D."/>
            <person name="Latifi A."/>
            <person name="Axen S.D."/>
            <person name="Fewer D.P."/>
            <person name="Talla E."/>
            <person name="Calteau A."/>
            <person name="Cai F."/>
            <person name="Tandeau de Marsac N."/>
            <person name="Rippka R."/>
            <person name="Herdman M."/>
            <person name="Sivonen K."/>
            <person name="Coursin T."/>
            <person name="Laurent T."/>
            <person name="Goodwin L."/>
            <person name="Nolan M."/>
            <person name="Davenport K.W."/>
            <person name="Han C.S."/>
            <person name="Rubin E.M."/>
            <person name="Eisen J.A."/>
            <person name="Woyke T."/>
            <person name="Gugger M."/>
            <person name="Kerfeld C.A."/>
        </authorList>
    </citation>
    <scope>NUCLEOTIDE SEQUENCE [LARGE SCALE GENOMIC DNA]</scope>
    <source>
        <strain evidence="14">ATCC 29140 / PCC 7202</strain>
    </source>
</reference>
<evidence type="ECO:0000256" key="1">
    <source>
        <dbReference type="ARBA" id="ARBA00006847"/>
    </source>
</evidence>
<dbReference type="GO" id="GO:0003724">
    <property type="term" value="F:RNA helicase activity"/>
    <property type="evidence" value="ECO:0007669"/>
    <property type="project" value="TreeGrafter"/>
</dbReference>
<dbReference type="AlphaFoldDB" id="K9YP55"/>
<evidence type="ECO:0000256" key="4">
    <source>
        <dbReference type="ARBA" id="ARBA00022723"/>
    </source>
</evidence>
<comment type="similarity">
    <text evidence="1">In the N-terminal section; belongs to the CRISPR-associated nuclease Cas3-HD family.</text>
</comment>
<dbReference type="PATRIC" id="fig|292563.3.peg.2893"/>
<evidence type="ECO:0000256" key="2">
    <source>
        <dbReference type="ARBA" id="ARBA00009046"/>
    </source>
</evidence>
<dbReference type="SUPFAM" id="SSF109604">
    <property type="entry name" value="HD-domain/PDEase-like"/>
    <property type="match status" value="1"/>
</dbReference>
<keyword evidence="4" id="KW-0479">Metal-binding</keyword>
<dbReference type="GO" id="GO:0016787">
    <property type="term" value="F:hydrolase activity"/>
    <property type="evidence" value="ECO:0007669"/>
    <property type="project" value="UniProtKB-KW"/>
</dbReference>
<protein>
    <submittedName>
        <fullName evidence="13">CRISPR-associated helicase, Cas3 family</fullName>
    </submittedName>
</protein>
<dbReference type="InterPro" id="IPR001650">
    <property type="entry name" value="Helicase_C-like"/>
</dbReference>
<dbReference type="GO" id="GO:0051607">
    <property type="term" value="P:defense response to virus"/>
    <property type="evidence" value="ECO:0007669"/>
    <property type="project" value="UniProtKB-KW"/>
</dbReference>
<dbReference type="BioCyc" id="CSTA292563:G1353-2779-MONOMER"/>
<evidence type="ECO:0000256" key="10">
    <source>
        <dbReference type="ARBA" id="ARBA00038437"/>
    </source>
</evidence>
<dbReference type="InterPro" id="IPR006483">
    <property type="entry name" value="CRISPR-assoc_Cas3_HD"/>
</dbReference>
<evidence type="ECO:0000256" key="7">
    <source>
        <dbReference type="ARBA" id="ARBA00022806"/>
    </source>
</evidence>
<dbReference type="STRING" id="292563.Cyast_2774"/>
<dbReference type="InterPro" id="IPR038257">
    <property type="entry name" value="CRISPR-assoc_Cas3_HD_sf"/>
</dbReference>
<proteinExistence type="inferred from homology"/>
<dbReference type="InterPro" id="IPR006474">
    <property type="entry name" value="Helicase_Cas3_CRISPR-ass_core"/>
</dbReference>
<keyword evidence="5" id="KW-0547">Nucleotide-binding</keyword>
<evidence type="ECO:0000256" key="9">
    <source>
        <dbReference type="ARBA" id="ARBA00023118"/>
    </source>
</evidence>
<dbReference type="EMBL" id="CP003940">
    <property type="protein sequence ID" value="AFZ48716.1"/>
    <property type="molecule type" value="Genomic_DNA"/>
</dbReference>
<dbReference type="Proteomes" id="UP000010483">
    <property type="component" value="Chromosome"/>
</dbReference>
<dbReference type="SUPFAM" id="SSF52540">
    <property type="entry name" value="P-loop containing nucleoside triphosphate hydrolases"/>
    <property type="match status" value="1"/>
</dbReference>
<dbReference type="Pfam" id="PF04851">
    <property type="entry name" value="ResIII"/>
    <property type="match status" value="1"/>
</dbReference>
<feature type="domain" description="HD Cas3-type" evidence="12">
    <location>
        <begin position="11"/>
        <end position="231"/>
    </location>
</feature>
<dbReference type="GO" id="GO:0046872">
    <property type="term" value="F:metal ion binding"/>
    <property type="evidence" value="ECO:0007669"/>
    <property type="project" value="UniProtKB-KW"/>
</dbReference>
<dbReference type="PROSITE" id="PS51192">
    <property type="entry name" value="HELICASE_ATP_BIND_1"/>
    <property type="match status" value="1"/>
</dbReference>
<evidence type="ECO:0000256" key="3">
    <source>
        <dbReference type="ARBA" id="ARBA00022722"/>
    </source>
</evidence>
<evidence type="ECO:0000259" key="12">
    <source>
        <dbReference type="PROSITE" id="PS51643"/>
    </source>
</evidence>
<dbReference type="PROSITE" id="PS51643">
    <property type="entry name" value="HD_CAS3"/>
    <property type="match status" value="1"/>
</dbReference>
<dbReference type="InterPro" id="IPR006935">
    <property type="entry name" value="Helicase/UvrB_N"/>
</dbReference>
<dbReference type="SMART" id="SM00490">
    <property type="entry name" value="HELICc"/>
    <property type="match status" value="1"/>
</dbReference>
<dbReference type="InterPro" id="IPR027417">
    <property type="entry name" value="P-loop_NTPase"/>
</dbReference>
<evidence type="ECO:0000256" key="6">
    <source>
        <dbReference type="ARBA" id="ARBA00022801"/>
    </source>
</evidence>
<evidence type="ECO:0000313" key="14">
    <source>
        <dbReference type="Proteomes" id="UP000010483"/>
    </source>
</evidence>
<evidence type="ECO:0000259" key="11">
    <source>
        <dbReference type="PROSITE" id="PS51192"/>
    </source>
</evidence>
<dbReference type="InterPro" id="IPR050079">
    <property type="entry name" value="DEAD_box_RNA_helicase"/>
</dbReference>
<dbReference type="Pfam" id="PF22590">
    <property type="entry name" value="Cas3-like_C_2"/>
    <property type="match status" value="1"/>
</dbReference>
<dbReference type="SMART" id="SM00487">
    <property type="entry name" value="DEXDc"/>
    <property type="match status" value="1"/>
</dbReference>
<evidence type="ECO:0000313" key="13">
    <source>
        <dbReference type="EMBL" id="AFZ48716.1"/>
    </source>
</evidence>
<organism evidence="13 14">
    <name type="scientific">Cyanobacterium stanieri (strain ATCC 29140 / PCC 7202)</name>
    <dbReference type="NCBI Taxonomy" id="292563"/>
    <lineage>
        <taxon>Bacteria</taxon>
        <taxon>Bacillati</taxon>
        <taxon>Cyanobacteriota</taxon>
        <taxon>Cyanophyceae</taxon>
        <taxon>Oscillatoriophycideae</taxon>
        <taxon>Chroococcales</taxon>
        <taxon>Geminocystaceae</taxon>
        <taxon>Cyanobacterium</taxon>
    </lineage>
</organism>
<dbReference type="CDD" id="cd09641">
    <property type="entry name" value="Cas3''_I"/>
    <property type="match status" value="1"/>
</dbReference>
<dbReference type="HOGENOM" id="CLU_013108_0_0_3"/>
<dbReference type="GO" id="GO:0004518">
    <property type="term" value="F:nuclease activity"/>
    <property type="evidence" value="ECO:0007669"/>
    <property type="project" value="UniProtKB-KW"/>
</dbReference>
<evidence type="ECO:0000256" key="5">
    <source>
        <dbReference type="ARBA" id="ARBA00022741"/>
    </source>
</evidence>
<keyword evidence="9" id="KW-0051">Antiviral defense</keyword>
<name>K9YP55_CYASC</name>
<dbReference type="NCBIfam" id="TIGR01596">
    <property type="entry name" value="cas3_HD"/>
    <property type="match status" value="1"/>
</dbReference>
<dbReference type="PANTHER" id="PTHR47959">
    <property type="entry name" value="ATP-DEPENDENT RNA HELICASE RHLE-RELATED"/>
    <property type="match status" value="1"/>
</dbReference>
<dbReference type="Pfam" id="PF18019">
    <property type="entry name" value="Cas3_HD"/>
    <property type="match status" value="1"/>
</dbReference>
<dbReference type="InterPro" id="IPR014001">
    <property type="entry name" value="Helicase_ATP-bd"/>
</dbReference>
<comment type="similarity">
    <text evidence="2">In the central section; belongs to the CRISPR-associated helicase Cas3 family.</text>
</comment>